<keyword evidence="1" id="KW-0812">Transmembrane</keyword>
<protein>
    <submittedName>
        <fullName evidence="2">Uncharacterized protein</fullName>
    </submittedName>
</protein>
<dbReference type="EMBL" id="UGHY01000002">
    <property type="protein sequence ID" value="STP05663.1"/>
    <property type="molecule type" value="Genomic_DNA"/>
</dbReference>
<reference evidence="2 3" key="1">
    <citation type="submission" date="2018-06" db="EMBL/GenBank/DDBJ databases">
        <authorList>
            <consortium name="Pathogen Informatics"/>
            <person name="Doyle S."/>
        </authorList>
    </citation>
    <scope>NUCLEOTIDE SEQUENCE [LARGE SCALE GENOMIC DNA]</scope>
    <source>
        <strain evidence="2 3">NCTC10672</strain>
    </source>
</reference>
<name>A0A377JIU6_HAEPA</name>
<evidence type="ECO:0000256" key="1">
    <source>
        <dbReference type="SAM" id="Phobius"/>
    </source>
</evidence>
<feature type="transmembrane region" description="Helical" evidence="1">
    <location>
        <begin position="21"/>
        <end position="40"/>
    </location>
</feature>
<evidence type="ECO:0000313" key="3">
    <source>
        <dbReference type="Proteomes" id="UP000254186"/>
    </source>
</evidence>
<gene>
    <name evidence="2" type="ORF">NCTC10672_01630</name>
</gene>
<keyword evidence="1" id="KW-1133">Transmembrane helix</keyword>
<dbReference type="RefSeq" id="WP_115180407.1">
    <property type="nucleotide sequence ID" value="NZ_UGHY01000002.1"/>
</dbReference>
<keyword evidence="1" id="KW-0472">Membrane</keyword>
<proteinExistence type="predicted"/>
<sequence>MFGLFKEIIEDWKDYDIVEKAYWSVIGLLFSIGFLAFSWWYWVGMFNATDNFFIAFGVGFILYLVLGTIIALVTAPLMTLLSLSAATITGAIIGLVKFYRQARI</sequence>
<feature type="transmembrane region" description="Helical" evidence="1">
    <location>
        <begin position="52"/>
        <end position="73"/>
    </location>
</feature>
<dbReference type="Proteomes" id="UP000254186">
    <property type="component" value="Unassembled WGS sequence"/>
</dbReference>
<feature type="transmembrane region" description="Helical" evidence="1">
    <location>
        <begin position="79"/>
        <end position="99"/>
    </location>
</feature>
<evidence type="ECO:0000313" key="2">
    <source>
        <dbReference type="EMBL" id="STP05663.1"/>
    </source>
</evidence>
<dbReference type="AlphaFoldDB" id="A0A377JIU6"/>
<organism evidence="2 3">
    <name type="scientific">Haemophilus parainfluenzae</name>
    <dbReference type="NCBI Taxonomy" id="729"/>
    <lineage>
        <taxon>Bacteria</taxon>
        <taxon>Pseudomonadati</taxon>
        <taxon>Pseudomonadota</taxon>
        <taxon>Gammaproteobacteria</taxon>
        <taxon>Pasteurellales</taxon>
        <taxon>Pasteurellaceae</taxon>
        <taxon>Haemophilus</taxon>
    </lineage>
</organism>
<accession>A0A377JIU6</accession>